<evidence type="ECO:0000313" key="3">
    <source>
        <dbReference type="RefSeq" id="XP_030979418.1"/>
    </source>
</evidence>
<accession>A0A6P8AWX4</accession>
<feature type="compositionally biased region" description="Polar residues" evidence="1">
    <location>
        <begin position="1"/>
        <end position="19"/>
    </location>
</feature>
<proteinExistence type="predicted"/>
<reference evidence="3" key="3">
    <citation type="submission" date="2025-08" db="UniProtKB">
        <authorList>
            <consortium name="RefSeq"/>
        </authorList>
    </citation>
    <scope>IDENTIFICATION</scope>
    <source>
        <strain evidence="3">NI907</strain>
    </source>
</reference>
<dbReference type="GeneID" id="41963577"/>
<feature type="compositionally biased region" description="Polar residues" evidence="1">
    <location>
        <begin position="28"/>
        <end position="37"/>
    </location>
</feature>
<sequence length="111" mass="11987">MEYHTNPSGTSTLTATRETVSAPCQYPSPGTKTQNGQRRAPRALGRSFDRRESDDELNWHLCDSFPGYSGPFVQFCAWVRRGSGDGDLCYYLGGNVCSSPLFDAKGGGVGG</sequence>
<evidence type="ECO:0000256" key="1">
    <source>
        <dbReference type="SAM" id="MobiDB-lite"/>
    </source>
</evidence>
<dbReference type="Proteomes" id="UP000515153">
    <property type="component" value="Chromosome V"/>
</dbReference>
<feature type="region of interest" description="Disordered" evidence="1">
    <location>
        <begin position="1"/>
        <end position="49"/>
    </location>
</feature>
<dbReference type="KEGG" id="pgri:PgNI_08674"/>
<keyword evidence="2" id="KW-1185">Reference proteome</keyword>
<evidence type="ECO:0000313" key="2">
    <source>
        <dbReference type="Proteomes" id="UP000515153"/>
    </source>
</evidence>
<dbReference type="AlphaFoldDB" id="A0A6P8AWX4"/>
<name>A0A6P8AWX4_PYRGI</name>
<reference evidence="3" key="2">
    <citation type="submission" date="2019-10" db="EMBL/GenBank/DDBJ databases">
        <authorList>
            <consortium name="NCBI Genome Project"/>
        </authorList>
    </citation>
    <scope>NUCLEOTIDE SEQUENCE</scope>
    <source>
        <strain evidence="3">NI907</strain>
    </source>
</reference>
<reference evidence="2 3" key="1">
    <citation type="journal article" date="2019" name="Mol. Biol. Evol.">
        <title>Blast fungal genomes show frequent chromosomal changes, gene gains and losses, and effector gene turnover.</title>
        <authorList>
            <person name="Gomez Luciano L.B."/>
            <person name="Jason Tsai I."/>
            <person name="Chuma I."/>
            <person name="Tosa Y."/>
            <person name="Chen Y.H."/>
            <person name="Li J.Y."/>
            <person name="Li M.Y."/>
            <person name="Jade Lu M.Y."/>
            <person name="Nakayashiki H."/>
            <person name="Li W.H."/>
        </authorList>
    </citation>
    <scope>NUCLEOTIDE SEQUENCE [LARGE SCALE GENOMIC DNA]</scope>
    <source>
        <strain evidence="2 3">NI907</strain>
    </source>
</reference>
<organism evidence="2 3">
    <name type="scientific">Pyricularia grisea</name>
    <name type="common">Crabgrass-specific blast fungus</name>
    <name type="synonym">Magnaporthe grisea</name>
    <dbReference type="NCBI Taxonomy" id="148305"/>
    <lineage>
        <taxon>Eukaryota</taxon>
        <taxon>Fungi</taxon>
        <taxon>Dikarya</taxon>
        <taxon>Ascomycota</taxon>
        <taxon>Pezizomycotina</taxon>
        <taxon>Sordariomycetes</taxon>
        <taxon>Sordariomycetidae</taxon>
        <taxon>Magnaporthales</taxon>
        <taxon>Pyriculariaceae</taxon>
        <taxon>Pyricularia</taxon>
    </lineage>
</organism>
<dbReference type="RefSeq" id="XP_030979418.1">
    <property type="nucleotide sequence ID" value="XM_031128669.1"/>
</dbReference>
<protein>
    <submittedName>
        <fullName evidence="3">Uncharacterized protein</fullName>
    </submittedName>
</protein>
<gene>
    <name evidence="3" type="ORF">PgNI_08674</name>
</gene>